<protein>
    <recommendedName>
        <fullName evidence="3">Glucose-methanol-choline oxidoreductase N-terminal domain-containing protein</fullName>
    </recommendedName>
</protein>
<feature type="binding site" evidence="2">
    <location>
        <begin position="92"/>
        <end position="95"/>
    </location>
    <ligand>
        <name>FAD</name>
        <dbReference type="ChEBI" id="CHEBI:57692"/>
    </ligand>
</feature>
<dbReference type="VEuPathDB" id="FungiDB:ASPGLDRAFT_40390"/>
<reference evidence="5" key="1">
    <citation type="journal article" date="2017" name="Genome Biol.">
        <title>Comparative genomics reveals high biological diversity and specific adaptations in the industrially and medically important fungal genus Aspergillus.</title>
        <authorList>
            <person name="de Vries R.P."/>
            <person name="Riley R."/>
            <person name="Wiebenga A."/>
            <person name="Aguilar-Osorio G."/>
            <person name="Amillis S."/>
            <person name="Uchima C.A."/>
            <person name="Anderluh G."/>
            <person name="Asadollahi M."/>
            <person name="Askin M."/>
            <person name="Barry K."/>
            <person name="Battaglia E."/>
            <person name="Bayram O."/>
            <person name="Benocci T."/>
            <person name="Braus-Stromeyer S.A."/>
            <person name="Caldana C."/>
            <person name="Canovas D."/>
            <person name="Cerqueira G.C."/>
            <person name="Chen F."/>
            <person name="Chen W."/>
            <person name="Choi C."/>
            <person name="Clum A."/>
            <person name="Dos Santos R.A."/>
            <person name="Damasio A.R."/>
            <person name="Diallinas G."/>
            <person name="Emri T."/>
            <person name="Fekete E."/>
            <person name="Flipphi M."/>
            <person name="Freyberg S."/>
            <person name="Gallo A."/>
            <person name="Gournas C."/>
            <person name="Habgood R."/>
            <person name="Hainaut M."/>
            <person name="Harispe M.L."/>
            <person name="Henrissat B."/>
            <person name="Hilden K.S."/>
            <person name="Hope R."/>
            <person name="Hossain A."/>
            <person name="Karabika E."/>
            <person name="Karaffa L."/>
            <person name="Karanyi Z."/>
            <person name="Krasevec N."/>
            <person name="Kuo A."/>
            <person name="Kusch H."/>
            <person name="LaButti K."/>
            <person name="Lagendijk E.L."/>
            <person name="Lapidus A."/>
            <person name="Levasseur A."/>
            <person name="Lindquist E."/>
            <person name="Lipzen A."/>
            <person name="Logrieco A.F."/>
            <person name="MacCabe A."/>
            <person name="Maekelae M.R."/>
            <person name="Malavazi I."/>
            <person name="Melin P."/>
            <person name="Meyer V."/>
            <person name="Mielnichuk N."/>
            <person name="Miskei M."/>
            <person name="Molnar A.P."/>
            <person name="Mule G."/>
            <person name="Ngan C.Y."/>
            <person name="Orejas M."/>
            <person name="Orosz E."/>
            <person name="Ouedraogo J.P."/>
            <person name="Overkamp K.M."/>
            <person name="Park H.-S."/>
            <person name="Perrone G."/>
            <person name="Piumi F."/>
            <person name="Punt P.J."/>
            <person name="Ram A.F."/>
            <person name="Ramon A."/>
            <person name="Rauscher S."/>
            <person name="Record E."/>
            <person name="Riano-Pachon D.M."/>
            <person name="Robert V."/>
            <person name="Roehrig J."/>
            <person name="Ruller R."/>
            <person name="Salamov A."/>
            <person name="Salih N.S."/>
            <person name="Samson R.A."/>
            <person name="Sandor E."/>
            <person name="Sanguinetti M."/>
            <person name="Schuetze T."/>
            <person name="Sepcic K."/>
            <person name="Shelest E."/>
            <person name="Sherlock G."/>
            <person name="Sophianopoulou V."/>
            <person name="Squina F.M."/>
            <person name="Sun H."/>
            <person name="Susca A."/>
            <person name="Todd R.B."/>
            <person name="Tsang A."/>
            <person name="Unkles S.E."/>
            <person name="van de Wiele N."/>
            <person name="van Rossen-Uffink D."/>
            <person name="Oliveira J.V."/>
            <person name="Vesth T.C."/>
            <person name="Visser J."/>
            <person name="Yu J.-H."/>
            <person name="Zhou M."/>
            <person name="Andersen M.R."/>
            <person name="Archer D.B."/>
            <person name="Baker S.E."/>
            <person name="Benoit I."/>
            <person name="Brakhage A.A."/>
            <person name="Braus G.H."/>
            <person name="Fischer R."/>
            <person name="Frisvad J.C."/>
            <person name="Goldman G.H."/>
            <person name="Houbraken J."/>
            <person name="Oakley B."/>
            <person name="Pocsi I."/>
            <person name="Scazzocchio C."/>
            <person name="Seiboth B."/>
            <person name="vanKuyk P.A."/>
            <person name="Wortman J."/>
            <person name="Dyer P.S."/>
            <person name="Grigoriev I.V."/>
        </authorList>
    </citation>
    <scope>NUCLEOTIDE SEQUENCE [LARGE SCALE GENOMIC DNA]</scope>
    <source>
        <strain evidence="5">CBS 516.65</strain>
    </source>
</reference>
<dbReference type="Proteomes" id="UP000184300">
    <property type="component" value="Unassembled WGS sequence"/>
</dbReference>
<gene>
    <name evidence="4" type="ORF">ASPGLDRAFT_40390</name>
</gene>
<dbReference type="PROSITE" id="PS00624">
    <property type="entry name" value="GMC_OXRED_2"/>
    <property type="match status" value="1"/>
</dbReference>
<keyword evidence="5" id="KW-1185">Reference proteome</keyword>
<comment type="cofactor">
    <cofactor evidence="2">
        <name>FAD</name>
        <dbReference type="ChEBI" id="CHEBI:57692"/>
    </cofactor>
</comment>
<dbReference type="GO" id="GO:0016614">
    <property type="term" value="F:oxidoreductase activity, acting on CH-OH group of donors"/>
    <property type="evidence" value="ECO:0007669"/>
    <property type="project" value="InterPro"/>
</dbReference>
<sequence length="620" mass="67332">MSEYDFIIIGAGVGGLVLASRLSEDADRSVLVLEAGPNRMGDARIETPGLLGTLYGDPEIDWDYMSEPQIHANNRQIGQPRGRVVGGSSAINFGVIMYPSRSNFTAWTQLGNEGWGPDEMAPYLRKFHTYTRPSDTTSSLLGVDEYMKTEAQGVDGPVPVTLPDVYGELNQAWNETFHELGWKASGDPITGENIGAFTNPLTVDGNGRRGYATAYYTPEVAQRPNLHLRAETLVEKILLDQSGDTPRATGVQIRTKDGSECITARREVILSAGSLNSPQVLELSGIGQADLLQKQDIPVVVDRPGVGENLQDHALSALSFQVADGQISGDVLRDPNVAQALLKLYEDTHSGPMSGMPISMAYLPSVDNNGALSAEAVQELVQSHQDQNASPALQEQYDILQKKLLDHKTPDVQYMFLPAQLHMKPGATTVPDVLAKNLPENYISILALHNNPFSRGSVHIRSSRIEDKPIYDPNFLSHPLDLELMARQTQYFDRIVQTGPFASLLKADVRIPAHAVDLSDLNAAKEMVKERLFTCFHPSGSCAMMPADKGGVVDSRLRVHGTSNLRVVDASVFPLEPSGNIQATTYALAERAADLIKEDHAEAAAGLSIISAFLPSCIVS</sequence>
<dbReference type="EMBL" id="KV878925">
    <property type="protein sequence ID" value="OJJ78885.1"/>
    <property type="molecule type" value="Genomic_DNA"/>
</dbReference>
<comment type="similarity">
    <text evidence="1">Belongs to the GMC oxidoreductase family.</text>
</comment>
<evidence type="ECO:0000259" key="3">
    <source>
        <dbReference type="PROSITE" id="PS00624"/>
    </source>
</evidence>
<dbReference type="PIRSF" id="PIRSF000137">
    <property type="entry name" value="Alcohol_oxidase"/>
    <property type="match status" value="1"/>
</dbReference>
<dbReference type="Pfam" id="PF00732">
    <property type="entry name" value="GMC_oxred_N"/>
    <property type="match status" value="1"/>
</dbReference>
<dbReference type="InterPro" id="IPR012132">
    <property type="entry name" value="GMC_OxRdtase"/>
</dbReference>
<dbReference type="STRING" id="1160497.A0A1L9V4M7"/>
<evidence type="ECO:0000256" key="2">
    <source>
        <dbReference type="PIRSR" id="PIRSR000137-2"/>
    </source>
</evidence>
<feature type="domain" description="Glucose-methanol-choline oxidoreductase N-terminal" evidence="3">
    <location>
        <begin position="273"/>
        <end position="287"/>
    </location>
</feature>
<dbReference type="Gene3D" id="3.50.50.60">
    <property type="entry name" value="FAD/NAD(P)-binding domain"/>
    <property type="match status" value="1"/>
</dbReference>
<keyword evidence="2" id="KW-0285">Flavoprotein</keyword>
<name>A0A1L9V4M7_ASPGL</name>
<dbReference type="GeneID" id="34461476"/>
<evidence type="ECO:0000313" key="4">
    <source>
        <dbReference type="EMBL" id="OJJ78885.1"/>
    </source>
</evidence>
<accession>A0A1L9V4M7</accession>
<evidence type="ECO:0000256" key="1">
    <source>
        <dbReference type="ARBA" id="ARBA00010790"/>
    </source>
</evidence>
<dbReference type="Gene3D" id="3.30.560.10">
    <property type="entry name" value="Glucose Oxidase, domain 3"/>
    <property type="match status" value="1"/>
</dbReference>
<dbReference type="SUPFAM" id="SSF54373">
    <property type="entry name" value="FAD-linked reductases, C-terminal domain"/>
    <property type="match status" value="1"/>
</dbReference>
<dbReference type="GO" id="GO:0050660">
    <property type="term" value="F:flavin adenine dinucleotide binding"/>
    <property type="evidence" value="ECO:0007669"/>
    <property type="project" value="InterPro"/>
</dbReference>
<dbReference type="Pfam" id="PF05199">
    <property type="entry name" value="GMC_oxred_C"/>
    <property type="match status" value="1"/>
</dbReference>
<organism evidence="4 5">
    <name type="scientific">Aspergillus glaucus CBS 516.65</name>
    <dbReference type="NCBI Taxonomy" id="1160497"/>
    <lineage>
        <taxon>Eukaryota</taxon>
        <taxon>Fungi</taxon>
        <taxon>Dikarya</taxon>
        <taxon>Ascomycota</taxon>
        <taxon>Pezizomycotina</taxon>
        <taxon>Eurotiomycetes</taxon>
        <taxon>Eurotiomycetidae</taxon>
        <taxon>Eurotiales</taxon>
        <taxon>Aspergillaceae</taxon>
        <taxon>Aspergillus</taxon>
        <taxon>Aspergillus subgen. Aspergillus</taxon>
    </lineage>
</organism>
<feature type="binding site" evidence="2">
    <location>
        <position position="234"/>
    </location>
    <ligand>
        <name>FAD</name>
        <dbReference type="ChEBI" id="CHEBI:57692"/>
    </ligand>
</feature>
<proteinExistence type="inferred from homology"/>
<dbReference type="PANTHER" id="PTHR11552">
    <property type="entry name" value="GLUCOSE-METHANOL-CHOLINE GMC OXIDOREDUCTASE"/>
    <property type="match status" value="1"/>
</dbReference>
<dbReference type="OrthoDB" id="269227at2759"/>
<dbReference type="PANTHER" id="PTHR11552:SF210">
    <property type="entry name" value="GLUCOSE-METHANOL-CHOLINE OXIDOREDUCTASE N-TERMINAL DOMAIN-CONTAINING PROTEIN-RELATED"/>
    <property type="match status" value="1"/>
</dbReference>
<dbReference type="InterPro" id="IPR000172">
    <property type="entry name" value="GMC_OxRdtase_N"/>
</dbReference>
<evidence type="ECO:0000313" key="5">
    <source>
        <dbReference type="Proteomes" id="UP000184300"/>
    </source>
</evidence>
<keyword evidence="2" id="KW-0274">FAD</keyword>
<dbReference type="RefSeq" id="XP_022395583.1">
    <property type="nucleotide sequence ID" value="XM_022545215.1"/>
</dbReference>
<dbReference type="InterPro" id="IPR036188">
    <property type="entry name" value="FAD/NAD-bd_sf"/>
</dbReference>
<dbReference type="InterPro" id="IPR007867">
    <property type="entry name" value="GMC_OxRtase_C"/>
</dbReference>
<dbReference type="SUPFAM" id="SSF51905">
    <property type="entry name" value="FAD/NAD(P)-binding domain"/>
    <property type="match status" value="1"/>
</dbReference>
<feature type="binding site" evidence="2">
    <location>
        <position position="84"/>
    </location>
    <ligand>
        <name>FAD</name>
        <dbReference type="ChEBI" id="CHEBI:57692"/>
    </ligand>
</feature>
<dbReference type="AlphaFoldDB" id="A0A1L9V4M7"/>